<accession>A7RYJ2</accession>
<dbReference type="eggNOG" id="ENOG502SANV">
    <property type="taxonomic scope" value="Eukaryota"/>
</dbReference>
<proteinExistence type="predicted"/>
<evidence type="ECO:0000313" key="2">
    <source>
        <dbReference type="EMBL" id="EDO43470.1"/>
    </source>
</evidence>
<protein>
    <submittedName>
        <fullName evidence="2">Uncharacterized protein</fullName>
    </submittedName>
</protein>
<dbReference type="EMBL" id="DS469553">
    <property type="protein sequence ID" value="EDO43470.1"/>
    <property type="molecule type" value="Genomic_DNA"/>
</dbReference>
<dbReference type="Proteomes" id="UP000001593">
    <property type="component" value="Unassembled WGS sequence"/>
</dbReference>
<reference evidence="2 3" key="1">
    <citation type="journal article" date="2007" name="Science">
        <title>Sea anemone genome reveals ancestral eumetazoan gene repertoire and genomic organization.</title>
        <authorList>
            <person name="Putnam N.H."/>
            <person name="Srivastava M."/>
            <person name="Hellsten U."/>
            <person name="Dirks B."/>
            <person name="Chapman J."/>
            <person name="Salamov A."/>
            <person name="Terry A."/>
            <person name="Shapiro H."/>
            <person name="Lindquist E."/>
            <person name="Kapitonov V.V."/>
            <person name="Jurka J."/>
            <person name="Genikhovich G."/>
            <person name="Grigoriev I.V."/>
            <person name="Lucas S.M."/>
            <person name="Steele R.E."/>
            <person name="Finnerty J.R."/>
            <person name="Technau U."/>
            <person name="Martindale M.Q."/>
            <person name="Rokhsar D.S."/>
        </authorList>
    </citation>
    <scope>NUCLEOTIDE SEQUENCE [LARGE SCALE GENOMIC DNA]</scope>
    <source>
        <strain evidence="3">CH2 X CH6</strain>
    </source>
</reference>
<organism evidence="2 3">
    <name type="scientific">Nematostella vectensis</name>
    <name type="common">Starlet sea anemone</name>
    <dbReference type="NCBI Taxonomy" id="45351"/>
    <lineage>
        <taxon>Eukaryota</taxon>
        <taxon>Metazoa</taxon>
        <taxon>Cnidaria</taxon>
        <taxon>Anthozoa</taxon>
        <taxon>Hexacorallia</taxon>
        <taxon>Actiniaria</taxon>
        <taxon>Edwardsiidae</taxon>
        <taxon>Nematostella</taxon>
    </lineage>
</organism>
<keyword evidence="3" id="KW-1185">Reference proteome</keyword>
<feature type="transmembrane region" description="Helical" evidence="1">
    <location>
        <begin position="71"/>
        <end position="90"/>
    </location>
</feature>
<gene>
    <name evidence="2" type="ORF">NEMVEDRAFT_v1g97775</name>
</gene>
<dbReference type="PANTHER" id="PTHR37449">
    <property type="match status" value="1"/>
</dbReference>
<keyword evidence="1" id="KW-0472">Membrane</keyword>
<evidence type="ECO:0000313" key="3">
    <source>
        <dbReference type="Proteomes" id="UP000001593"/>
    </source>
</evidence>
<dbReference type="PANTHER" id="PTHR37449:SF1">
    <property type="entry name" value="OS02G0159950 PROTEIN"/>
    <property type="match status" value="1"/>
</dbReference>
<dbReference type="InParanoid" id="A7RYJ2"/>
<sequence>LSSLPGRRRAGSIRSGLLVAARMYTPFRPSTPSNWVSSWFTTRSVTPVLSCPRRGARESNSSKKRMQDIKAYRVNISLTACSLAPIYLLSNSGPLILMKLSPHSLATTPASSVLPVPGGP</sequence>
<dbReference type="HOGENOM" id="CLU_143608_0_0_1"/>
<dbReference type="AlphaFoldDB" id="A7RYJ2"/>
<evidence type="ECO:0000256" key="1">
    <source>
        <dbReference type="SAM" id="Phobius"/>
    </source>
</evidence>
<keyword evidence="1" id="KW-0812">Transmembrane</keyword>
<keyword evidence="1" id="KW-1133">Transmembrane helix</keyword>
<feature type="non-terminal residue" evidence="2">
    <location>
        <position position="1"/>
    </location>
</feature>
<name>A7RYJ2_NEMVE</name>